<proteinExistence type="predicted"/>
<dbReference type="GO" id="GO:0016740">
    <property type="term" value="F:transferase activity"/>
    <property type="evidence" value="ECO:0007669"/>
    <property type="project" value="UniProtKB-KW"/>
</dbReference>
<name>A0ABV3TYT4_9GAMM</name>
<dbReference type="Proteomes" id="UP001557484">
    <property type="component" value="Unassembled WGS sequence"/>
</dbReference>
<evidence type="ECO:0000259" key="1">
    <source>
        <dbReference type="Pfam" id="PF04230"/>
    </source>
</evidence>
<comment type="caution">
    <text evidence="2">The sequence shown here is derived from an EMBL/GenBank/DDBJ whole genome shotgun (WGS) entry which is preliminary data.</text>
</comment>
<dbReference type="RefSeq" id="WP_368376857.1">
    <property type="nucleotide sequence ID" value="NZ_JBFRYB010000001.1"/>
</dbReference>
<reference evidence="2 3" key="1">
    <citation type="journal article" date="2011" name="Int. J. Syst. Evol. Microbiol.">
        <title>Zhongshania antarctica gen. nov., sp. nov. and Zhongshania guokunii sp. nov., gammaproteobacteria respectively isolated from coastal attached (fast) ice and surface seawater of the Antarctic.</title>
        <authorList>
            <person name="Li H.J."/>
            <person name="Zhang X.Y."/>
            <person name="Chen C.X."/>
            <person name="Zhang Y.J."/>
            <person name="Gao Z.M."/>
            <person name="Yu Y."/>
            <person name="Chen X.L."/>
            <person name="Chen B."/>
            <person name="Zhang Y.Z."/>
        </authorList>
    </citation>
    <scope>NUCLEOTIDE SEQUENCE [LARGE SCALE GENOMIC DNA]</scope>
    <source>
        <strain evidence="2 3">R06B22</strain>
    </source>
</reference>
<sequence>MKRFDALLVGYYGMHNTGDDMLMAAAAAGARRHLMANNIAATAARGSDVCHALNISAIQSKKQKFRGHDRILKYIAATNSRHIVIGGGSVFHTAKDIRQKLQYLKLAGSNKHCAVGVGLGPFVDSEAERVCADFLNRCDFTGLRDRVSFDIARSIAPNANVALTFDLAPGMSIEPDFVSALAPNRDNAIGVALCPVERFSGDENAELHRNSVIANTLNKLYKQEKFEVRLIDFNGHPDLGDHPVHQDLRQKLKNIPCEIIHYAADPMRAVNQISRLRGILAMRLHAAVFAYLSGTPAIVLNYHPKCHNWCRDIGQSEDFGMDTIDIDGAKLETSLARILADDYTFPQLAIGAAAEKAMSNWSSY</sequence>
<protein>
    <submittedName>
        <fullName evidence="2">Polysaccharide pyruvyl transferase family protein</fullName>
    </submittedName>
</protein>
<gene>
    <name evidence="2" type="ORF">AB4875_14925</name>
</gene>
<dbReference type="InterPro" id="IPR007345">
    <property type="entry name" value="Polysacch_pyruvyl_Trfase"/>
</dbReference>
<dbReference type="EMBL" id="JBFRYB010000001">
    <property type="protein sequence ID" value="MEX1666787.1"/>
    <property type="molecule type" value="Genomic_DNA"/>
</dbReference>
<keyword evidence="2" id="KW-0808">Transferase</keyword>
<dbReference type="PANTHER" id="PTHR36836">
    <property type="entry name" value="COLANIC ACID BIOSYNTHESIS PROTEIN WCAK"/>
    <property type="match status" value="1"/>
</dbReference>
<keyword evidence="3" id="KW-1185">Reference proteome</keyword>
<evidence type="ECO:0000313" key="3">
    <source>
        <dbReference type="Proteomes" id="UP001557484"/>
    </source>
</evidence>
<feature type="domain" description="Polysaccharide pyruvyl transferase" evidence="1">
    <location>
        <begin position="16"/>
        <end position="303"/>
    </location>
</feature>
<accession>A0ABV3TYT4</accession>
<evidence type="ECO:0000313" key="2">
    <source>
        <dbReference type="EMBL" id="MEX1666787.1"/>
    </source>
</evidence>
<dbReference type="Pfam" id="PF04230">
    <property type="entry name" value="PS_pyruv_trans"/>
    <property type="match status" value="1"/>
</dbReference>
<dbReference type="PANTHER" id="PTHR36836:SF1">
    <property type="entry name" value="COLANIC ACID BIOSYNTHESIS PROTEIN WCAK"/>
    <property type="match status" value="1"/>
</dbReference>
<organism evidence="2 3">
    <name type="scientific">Zhongshania arctica</name>
    <dbReference type="NCBI Taxonomy" id="3238302"/>
    <lineage>
        <taxon>Bacteria</taxon>
        <taxon>Pseudomonadati</taxon>
        <taxon>Pseudomonadota</taxon>
        <taxon>Gammaproteobacteria</taxon>
        <taxon>Cellvibrionales</taxon>
        <taxon>Spongiibacteraceae</taxon>
        <taxon>Zhongshania</taxon>
    </lineage>
</organism>